<reference evidence="2 3" key="1">
    <citation type="journal article" date="2018" name="Nat. Ecol. Evol.">
        <title>Pezizomycetes genomes reveal the molecular basis of ectomycorrhizal truffle lifestyle.</title>
        <authorList>
            <person name="Murat C."/>
            <person name="Payen T."/>
            <person name="Noel B."/>
            <person name="Kuo A."/>
            <person name="Morin E."/>
            <person name="Chen J."/>
            <person name="Kohler A."/>
            <person name="Krizsan K."/>
            <person name="Balestrini R."/>
            <person name="Da Silva C."/>
            <person name="Montanini B."/>
            <person name="Hainaut M."/>
            <person name="Levati E."/>
            <person name="Barry K.W."/>
            <person name="Belfiori B."/>
            <person name="Cichocki N."/>
            <person name="Clum A."/>
            <person name="Dockter R.B."/>
            <person name="Fauchery L."/>
            <person name="Guy J."/>
            <person name="Iotti M."/>
            <person name="Le Tacon F."/>
            <person name="Lindquist E.A."/>
            <person name="Lipzen A."/>
            <person name="Malagnac F."/>
            <person name="Mello A."/>
            <person name="Molinier V."/>
            <person name="Miyauchi S."/>
            <person name="Poulain J."/>
            <person name="Riccioni C."/>
            <person name="Rubini A."/>
            <person name="Sitrit Y."/>
            <person name="Splivallo R."/>
            <person name="Traeger S."/>
            <person name="Wang M."/>
            <person name="Zifcakova L."/>
            <person name="Wipf D."/>
            <person name="Zambonelli A."/>
            <person name="Paolocci F."/>
            <person name="Nowrousian M."/>
            <person name="Ottonello S."/>
            <person name="Baldrian P."/>
            <person name="Spatafora J.W."/>
            <person name="Henrissat B."/>
            <person name="Nagy L.G."/>
            <person name="Aury J.M."/>
            <person name="Wincker P."/>
            <person name="Grigoriev I.V."/>
            <person name="Bonfante P."/>
            <person name="Martin F.M."/>
        </authorList>
    </citation>
    <scope>NUCLEOTIDE SEQUENCE [LARGE SCALE GENOMIC DNA]</scope>
    <source>
        <strain evidence="2 3">120613-1</strain>
    </source>
</reference>
<dbReference type="EMBL" id="ML120351">
    <property type="protein sequence ID" value="RPB06249.1"/>
    <property type="molecule type" value="Genomic_DNA"/>
</dbReference>
<feature type="compositionally biased region" description="Basic and acidic residues" evidence="1">
    <location>
        <begin position="24"/>
        <end position="34"/>
    </location>
</feature>
<name>A0A3N4KA71_9PEZI</name>
<dbReference type="Proteomes" id="UP000276215">
    <property type="component" value="Unassembled WGS sequence"/>
</dbReference>
<feature type="compositionally biased region" description="Basic residues" evidence="1">
    <location>
        <begin position="95"/>
        <end position="104"/>
    </location>
</feature>
<organism evidence="2 3">
    <name type="scientific">Choiromyces venosus 120613-1</name>
    <dbReference type="NCBI Taxonomy" id="1336337"/>
    <lineage>
        <taxon>Eukaryota</taxon>
        <taxon>Fungi</taxon>
        <taxon>Dikarya</taxon>
        <taxon>Ascomycota</taxon>
        <taxon>Pezizomycotina</taxon>
        <taxon>Pezizomycetes</taxon>
        <taxon>Pezizales</taxon>
        <taxon>Tuberaceae</taxon>
        <taxon>Choiromyces</taxon>
    </lineage>
</organism>
<accession>A0A3N4KA71</accession>
<gene>
    <name evidence="2" type="ORF">L873DRAFT_1785316</name>
</gene>
<dbReference type="OrthoDB" id="5428693at2759"/>
<keyword evidence="3" id="KW-1185">Reference proteome</keyword>
<feature type="region of interest" description="Disordered" evidence="1">
    <location>
        <begin position="21"/>
        <end position="106"/>
    </location>
</feature>
<dbReference type="AlphaFoldDB" id="A0A3N4KA71"/>
<proteinExistence type="predicted"/>
<sequence>MPATYVPLAGNISDEEWQQFLQWRSERQREDPQNDMKSPTQDEDDTPSLPPPPPVVVLDEHQTDGLGQLVEPRDEGEGEGVDGGEQQLKNDSPSSKKRKGKKRSFGREYKLEAISYLENSTMQPTPTSSETPVSVRHCAKKYGVEPKNIRDWRRQVQKIRDSETGSKCIGSGRKPDWPEMEDRLHRLFALERERGKKIEDSTWFFTNGKDIFEQVYPEHVVISPEGGKRYTLK</sequence>
<protein>
    <submittedName>
        <fullName evidence="2">Uncharacterized protein</fullName>
    </submittedName>
</protein>
<evidence type="ECO:0000313" key="3">
    <source>
        <dbReference type="Proteomes" id="UP000276215"/>
    </source>
</evidence>
<evidence type="ECO:0000313" key="2">
    <source>
        <dbReference type="EMBL" id="RPB06249.1"/>
    </source>
</evidence>
<evidence type="ECO:0000256" key="1">
    <source>
        <dbReference type="SAM" id="MobiDB-lite"/>
    </source>
</evidence>